<accession>X0WX54</accession>
<feature type="non-terminal residue" evidence="1">
    <location>
        <position position="1"/>
    </location>
</feature>
<evidence type="ECO:0000313" key="1">
    <source>
        <dbReference type="EMBL" id="GAG17341.1"/>
    </source>
</evidence>
<proteinExistence type="predicted"/>
<organism evidence="1">
    <name type="scientific">marine sediment metagenome</name>
    <dbReference type="NCBI Taxonomy" id="412755"/>
    <lineage>
        <taxon>unclassified sequences</taxon>
        <taxon>metagenomes</taxon>
        <taxon>ecological metagenomes</taxon>
    </lineage>
</organism>
<comment type="caution">
    <text evidence="1">The sequence shown here is derived from an EMBL/GenBank/DDBJ whole genome shotgun (WGS) entry which is preliminary data.</text>
</comment>
<name>X0WX54_9ZZZZ</name>
<sequence>PKKAEPQPTKTIPVISFKSLGFLIRLRRYTKEKIAKPKIVKKITRPKS</sequence>
<gene>
    <name evidence="1" type="ORF">S01H1_50716</name>
</gene>
<reference evidence="1" key="1">
    <citation type="journal article" date="2014" name="Front. Microbiol.">
        <title>High frequency of phylogenetically diverse reductive dehalogenase-homologous genes in deep subseafloor sedimentary metagenomes.</title>
        <authorList>
            <person name="Kawai M."/>
            <person name="Futagami T."/>
            <person name="Toyoda A."/>
            <person name="Takaki Y."/>
            <person name="Nishi S."/>
            <person name="Hori S."/>
            <person name="Arai W."/>
            <person name="Tsubouchi T."/>
            <person name="Morono Y."/>
            <person name="Uchiyama I."/>
            <person name="Ito T."/>
            <person name="Fujiyama A."/>
            <person name="Inagaki F."/>
            <person name="Takami H."/>
        </authorList>
    </citation>
    <scope>NUCLEOTIDE SEQUENCE</scope>
    <source>
        <strain evidence="1">Expedition CK06-06</strain>
    </source>
</reference>
<dbReference type="AlphaFoldDB" id="X0WX54"/>
<protein>
    <submittedName>
        <fullName evidence="1">Uncharacterized protein</fullName>
    </submittedName>
</protein>
<dbReference type="EMBL" id="BARS01032685">
    <property type="protein sequence ID" value="GAG17341.1"/>
    <property type="molecule type" value="Genomic_DNA"/>
</dbReference>